<dbReference type="AlphaFoldDB" id="I5AUA1"/>
<sequence>MEQKKEDVWQKEAREAEKKYGDLLRYEYLGPKNHPHMSAEARAAQFSPFAALTGYEEAVKETGRLTEEKPELDEERKAEIDRVLQLLVEMSRSGETSDGKIRIRVTYFQPDQRKAGGALVDVEGFFRRIDGYRKCLFIEGENPAENPSEISLEEITDLVIA</sequence>
<evidence type="ECO:0008006" key="3">
    <source>
        <dbReference type="Google" id="ProtNLM"/>
    </source>
</evidence>
<gene>
    <name evidence="1" type="ORF">EubceDRAFT1_1585</name>
</gene>
<dbReference type="eggNOG" id="ENOG5032SWG">
    <property type="taxonomic scope" value="Bacteria"/>
</dbReference>
<name>I5AUA1_EUBC6</name>
<dbReference type="STRING" id="633697.EubceDRAFT1_1585"/>
<keyword evidence="2" id="KW-1185">Reference proteome</keyword>
<proteinExistence type="predicted"/>
<organism evidence="1 2">
    <name type="scientific">Eubacterium cellulosolvens (strain ATCC 43171 / JCM 9499 / 6)</name>
    <name type="common">Cillobacterium cellulosolvens</name>
    <dbReference type="NCBI Taxonomy" id="633697"/>
    <lineage>
        <taxon>Bacteria</taxon>
        <taxon>Bacillati</taxon>
        <taxon>Bacillota</taxon>
        <taxon>Clostridia</taxon>
        <taxon>Eubacteriales</taxon>
        <taxon>Eubacteriaceae</taxon>
        <taxon>Eubacterium</taxon>
    </lineage>
</organism>
<reference evidence="1 2" key="2">
    <citation type="submission" date="2012-02" db="EMBL/GenBank/DDBJ databases">
        <title>Improved High-Quality Draft sequence of Eubacterium cellulosolvens 6.</title>
        <authorList>
            <consortium name="US DOE Joint Genome Institute"/>
            <person name="Lucas S."/>
            <person name="Han J."/>
            <person name="Lapidus A."/>
            <person name="Cheng J.-F."/>
            <person name="Goodwin L."/>
            <person name="Pitluck S."/>
            <person name="Peters L."/>
            <person name="Mikhailova N."/>
            <person name="Gu W."/>
            <person name="Detter J.C."/>
            <person name="Han C."/>
            <person name="Tapia R."/>
            <person name="Land M."/>
            <person name="Hauser L."/>
            <person name="Kyrpides N."/>
            <person name="Ivanova N."/>
            <person name="Pagani I."/>
            <person name="Johnson E."/>
            <person name="Mukhopadhyay B."/>
            <person name="Anderson I."/>
            <person name="Woyke T."/>
        </authorList>
    </citation>
    <scope>NUCLEOTIDE SEQUENCE [LARGE SCALE GENOMIC DNA]</scope>
    <source>
        <strain evidence="1 2">6</strain>
    </source>
</reference>
<protein>
    <recommendedName>
        <fullName evidence="3">YolD-like protein</fullName>
    </recommendedName>
</protein>
<dbReference type="EMBL" id="CM001487">
    <property type="protein sequence ID" value="EIM57374.1"/>
    <property type="molecule type" value="Genomic_DNA"/>
</dbReference>
<dbReference type="OrthoDB" id="361760at2"/>
<dbReference type="HOGENOM" id="CLU_131538_1_0_9"/>
<dbReference type="Proteomes" id="UP000005753">
    <property type="component" value="Chromosome"/>
</dbReference>
<reference evidence="1 2" key="1">
    <citation type="submission" date="2010-08" db="EMBL/GenBank/DDBJ databases">
        <authorList>
            <consortium name="US DOE Joint Genome Institute (JGI-PGF)"/>
            <person name="Lucas S."/>
            <person name="Copeland A."/>
            <person name="Lapidus A."/>
            <person name="Cheng J.-F."/>
            <person name="Bruce D."/>
            <person name="Goodwin L."/>
            <person name="Pitluck S."/>
            <person name="Land M.L."/>
            <person name="Hauser L."/>
            <person name="Chang Y.-J."/>
            <person name="Anderson I.J."/>
            <person name="Johnson E."/>
            <person name="Mulhopadhyay B."/>
            <person name="Kyrpides N."/>
            <person name="Woyke T.J."/>
        </authorList>
    </citation>
    <scope>NUCLEOTIDE SEQUENCE [LARGE SCALE GENOMIC DNA]</scope>
    <source>
        <strain evidence="1 2">6</strain>
    </source>
</reference>
<evidence type="ECO:0000313" key="1">
    <source>
        <dbReference type="EMBL" id="EIM57374.1"/>
    </source>
</evidence>
<accession>I5AUA1</accession>
<evidence type="ECO:0000313" key="2">
    <source>
        <dbReference type="Proteomes" id="UP000005753"/>
    </source>
</evidence>